<keyword evidence="3" id="KW-1185">Reference proteome</keyword>
<protein>
    <submittedName>
        <fullName evidence="2">RNAse Z</fullName>
    </submittedName>
</protein>
<accession>A0A7K1TX42</accession>
<dbReference type="InterPro" id="IPR001279">
    <property type="entry name" value="Metallo-B-lactamas"/>
</dbReference>
<comment type="caution">
    <text evidence="2">The sequence shown here is derived from an EMBL/GenBank/DDBJ whole genome shotgun (WGS) entry which is preliminary data.</text>
</comment>
<gene>
    <name evidence="2" type="ORF">GO493_00305</name>
</gene>
<dbReference type="EMBL" id="WRXN01000001">
    <property type="protein sequence ID" value="MVT06682.1"/>
    <property type="molecule type" value="Genomic_DNA"/>
</dbReference>
<dbReference type="SUPFAM" id="SSF56281">
    <property type="entry name" value="Metallo-hydrolase/oxidoreductase"/>
    <property type="match status" value="1"/>
</dbReference>
<evidence type="ECO:0000313" key="2">
    <source>
        <dbReference type="EMBL" id="MVT06682.1"/>
    </source>
</evidence>
<dbReference type="InterPro" id="IPR036866">
    <property type="entry name" value="RibonucZ/Hydroxyglut_hydro"/>
</dbReference>
<dbReference type="Proteomes" id="UP000461730">
    <property type="component" value="Unassembled WGS sequence"/>
</dbReference>
<name>A0A7K1TX42_9BACT</name>
<dbReference type="RefSeq" id="WP_157304077.1">
    <property type="nucleotide sequence ID" value="NZ_WRXN01000001.1"/>
</dbReference>
<organism evidence="2 3">
    <name type="scientific">Chitinophaga tropicalis</name>
    <dbReference type="NCBI Taxonomy" id="2683588"/>
    <lineage>
        <taxon>Bacteria</taxon>
        <taxon>Pseudomonadati</taxon>
        <taxon>Bacteroidota</taxon>
        <taxon>Chitinophagia</taxon>
        <taxon>Chitinophagales</taxon>
        <taxon>Chitinophagaceae</taxon>
        <taxon>Chitinophaga</taxon>
    </lineage>
</organism>
<dbReference type="PANTHER" id="PTHR46504:SF2">
    <property type="entry name" value="TRNASE Z TRZ1"/>
    <property type="match status" value="1"/>
</dbReference>
<proteinExistence type="predicted"/>
<evidence type="ECO:0000313" key="3">
    <source>
        <dbReference type="Proteomes" id="UP000461730"/>
    </source>
</evidence>
<sequence>MQLTITGYSTALFSTWYFIDELGLLFDAGDGVTSALLQKSRKINHVFISHADRDHLTGLLQLNQLNAREGYPVICYPKNCASFPFMEDFSKKFDPHISGTVWQPVSENEEIRIKDDIIVQTIRNGHVPAKPELTKSLSFKVFQTKRKLKSELAGLSGEEIRKYGEVYGKENTSYEVRTNILSYSGDTPVDDLHRWDDTKILIHEATFLDRVEEIKLYAHKNKHSRLDEVMEMVSGSNIETLILGHFSSRYSAEQINNSIRELCERYAINIPVFSVLPGETVFDILKGKPLSL</sequence>
<reference evidence="2 3" key="1">
    <citation type="submission" date="2019-12" db="EMBL/GenBank/DDBJ databases">
        <title>Chitinophaga sp. strain ysch24 (GDMCC 1.1355), whole genome shotgun sequence.</title>
        <authorList>
            <person name="Zhang X."/>
        </authorList>
    </citation>
    <scope>NUCLEOTIDE SEQUENCE [LARGE SCALE GENOMIC DNA]</scope>
    <source>
        <strain evidence="3">ysch24</strain>
    </source>
</reference>
<dbReference type="Pfam" id="PF12706">
    <property type="entry name" value="Lactamase_B_2"/>
    <property type="match status" value="1"/>
</dbReference>
<dbReference type="PANTHER" id="PTHR46504">
    <property type="entry name" value="TRNASE Z TRZ1"/>
    <property type="match status" value="1"/>
</dbReference>
<dbReference type="AlphaFoldDB" id="A0A7K1TX42"/>
<feature type="domain" description="Metallo-beta-lactamase" evidence="1">
    <location>
        <begin position="25"/>
        <end position="145"/>
    </location>
</feature>
<evidence type="ECO:0000259" key="1">
    <source>
        <dbReference type="Pfam" id="PF12706"/>
    </source>
</evidence>
<dbReference type="Gene3D" id="3.60.15.10">
    <property type="entry name" value="Ribonuclease Z/Hydroxyacylglutathione hydrolase-like"/>
    <property type="match status" value="1"/>
</dbReference>